<evidence type="ECO:0000313" key="1">
    <source>
        <dbReference type="EMBL" id="GBP25994.1"/>
    </source>
</evidence>
<comment type="caution">
    <text evidence="1">The sequence shown here is derived from an EMBL/GenBank/DDBJ whole genome shotgun (WGS) entry which is preliminary data.</text>
</comment>
<reference evidence="1 2" key="1">
    <citation type="journal article" date="2019" name="Commun. Biol.">
        <title>The bagworm genome reveals a unique fibroin gene that provides high tensile strength.</title>
        <authorList>
            <person name="Kono N."/>
            <person name="Nakamura H."/>
            <person name="Ohtoshi R."/>
            <person name="Tomita M."/>
            <person name="Numata K."/>
            <person name="Arakawa K."/>
        </authorList>
    </citation>
    <scope>NUCLEOTIDE SEQUENCE [LARGE SCALE GENOMIC DNA]</scope>
</reference>
<name>A0A4C1UJD3_EUMVA</name>
<gene>
    <name evidence="1" type="ORF">EVAR_84554_1</name>
</gene>
<dbReference type="Proteomes" id="UP000299102">
    <property type="component" value="Unassembled WGS sequence"/>
</dbReference>
<protein>
    <submittedName>
        <fullName evidence="1">Uncharacterized protein</fullName>
    </submittedName>
</protein>
<organism evidence="1 2">
    <name type="scientific">Eumeta variegata</name>
    <name type="common">Bagworm moth</name>
    <name type="synonym">Eumeta japonica</name>
    <dbReference type="NCBI Taxonomy" id="151549"/>
    <lineage>
        <taxon>Eukaryota</taxon>
        <taxon>Metazoa</taxon>
        <taxon>Ecdysozoa</taxon>
        <taxon>Arthropoda</taxon>
        <taxon>Hexapoda</taxon>
        <taxon>Insecta</taxon>
        <taxon>Pterygota</taxon>
        <taxon>Neoptera</taxon>
        <taxon>Endopterygota</taxon>
        <taxon>Lepidoptera</taxon>
        <taxon>Glossata</taxon>
        <taxon>Ditrysia</taxon>
        <taxon>Tineoidea</taxon>
        <taxon>Psychidae</taxon>
        <taxon>Oiketicinae</taxon>
        <taxon>Eumeta</taxon>
    </lineage>
</organism>
<keyword evidence="2" id="KW-1185">Reference proteome</keyword>
<sequence length="167" mass="18802">MQRIKPAVGVATRRQGLVTLLMWCEPKEKVLFSSLISGTESELSIEAIIDTETTFWAIIDTGNKGCDGPLDRQAYKIRYPRKEKGIAIPIINTKRRRNINAKYKFKSAFNTKAKVLQKAPIKSVTDAPVWQSLTEESVAPTFGLTAPDRQSPLVADAYRTPSCRRRY</sequence>
<evidence type="ECO:0000313" key="2">
    <source>
        <dbReference type="Proteomes" id="UP000299102"/>
    </source>
</evidence>
<accession>A0A4C1UJD3</accession>
<proteinExistence type="predicted"/>
<dbReference type="AlphaFoldDB" id="A0A4C1UJD3"/>
<dbReference type="EMBL" id="BGZK01000174">
    <property type="protein sequence ID" value="GBP25994.1"/>
    <property type="molecule type" value="Genomic_DNA"/>
</dbReference>